<evidence type="ECO:0000256" key="2">
    <source>
        <dbReference type="ARBA" id="ARBA00004687"/>
    </source>
</evidence>
<feature type="transmembrane region" description="Helical" evidence="13">
    <location>
        <begin position="684"/>
        <end position="702"/>
    </location>
</feature>
<proteinExistence type="inferred from homology"/>
<evidence type="ECO:0000256" key="7">
    <source>
        <dbReference type="ARBA" id="ARBA00022692"/>
    </source>
</evidence>
<dbReference type="InterPro" id="IPR017852">
    <property type="entry name" value="GPI_EtnP_transferase_1_C"/>
</dbReference>
<feature type="transmembrane region" description="Helical" evidence="13">
    <location>
        <begin position="621"/>
        <end position="645"/>
    </location>
</feature>
<keyword evidence="5 13" id="KW-0337">GPI-anchor biosynthesis</keyword>
<evidence type="ECO:0000256" key="9">
    <source>
        <dbReference type="ARBA" id="ARBA00022989"/>
    </source>
</evidence>
<comment type="subcellular location">
    <subcellularLocation>
        <location evidence="1 13">Endoplasmic reticulum membrane</location>
        <topology evidence="1 13">Multi-pass membrane protein</topology>
    </subcellularLocation>
</comment>
<evidence type="ECO:0000256" key="3">
    <source>
        <dbReference type="ARBA" id="ARBA00008400"/>
    </source>
</evidence>
<feature type="transmembrane region" description="Helical" evidence="13">
    <location>
        <begin position="657"/>
        <end position="675"/>
    </location>
</feature>
<dbReference type="InterPro" id="IPR037671">
    <property type="entry name" value="PIGN_N"/>
</dbReference>
<dbReference type="GO" id="GO:0005789">
    <property type="term" value="C:endoplasmic reticulum membrane"/>
    <property type="evidence" value="ECO:0007669"/>
    <property type="project" value="UniProtKB-SubCell"/>
</dbReference>
<dbReference type="FunFam" id="3.40.720.10:FF:000015">
    <property type="entry name" value="GPI ethanolamine phosphate transferase 1"/>
    <property type="match status" value="1"/>
</dbReference>
<evidence type="ECO:0000256" key="12">
    <source>
        <dbReference type="ARBA" id="ARBA00024850"/>
    </source>
</evidence>
<dbReference type="Pfam" id="PF01663">
    <property type="entry name" value="Phosphodiest"/>
    <property type="match status" value="1"/>
</dbReference>
<feature type="transmembrane region" description="Helical" evidence="13">
    <location>
        <begin position="514"/>
        <end position="532"/>
    </location>
</feature>
<dbReference type="EC" id="2.-.-.-" evidence="13"/>
<evidence type="ECO:0000313" key="16">
    <source>
        <dbReference type="Proteomes" id="UP000789739"/>
    </source>
</evidence>
<evidence type="ECO:0000256" key="8">
    <source>
        <dbReference type="ARBA" id="ARBA00022824"/>
    </source>
</evidence>
<feature type="transmembrane region" description="Helical" evidence="13">
    <location>
        <begin position="478"/>
        <end position="494"/>
    </location>
</feature>
<keyword evidence="9 13" id="KW-1133">Transmembrane helix</keyword>
<dbReference type="Gene3D" id="3.40.720.10">
    <property type="entry name" value="Alkaline Phosphatase, subunit A"/>
    <property type="match status" value="1"/>
</dbReference>
<dbReference type="OrthoDB" id="2748310at2759"/>
<feature type="transmembrane region" description="Helical" evidence="13">
    <location>
        <begin position="749"/>
        <end position="770"/>
    </location>
</feature>
<dbReference type="InterPro" id="IPR002591">
    <property type="entry name" value="Phosphodiest/P_Trfase"/>
</dbReference>
<feature type="domain" description="GPI ethanolamine phosphate transferase 1 C-terminal" evidence="14">
    <location>
        <begin position="403"/>
        <end position="849"/>
    </location>
</feature>
<comment type="caution">
    <text evidence="15">The sequence shown here is derived from an EMBL/GenBank/DDBJ whole genome shotgun (WGS) entry which is preliminary data.</text>
</comment>
<dbReference type="AlphaFoldDB" id="A0A9N9F2D5"/>
<keyword evidence="11" id="KW-0325">Glycoprotein</keyword>
<name>A0A9N9F2D5_9GLOM</name>
<evidence type="ECO:0000256" key="1">
    <source>
        <dbReference type="ARBA" id="ARBA00004477"/>
    </source>
</evidence>
<dbReference type="PANTHER" id="PTHR12250">
    <property type="entry name" value="PHOSPHATIDYLINOSITOL GLYCAN, CLASS N"/>
    <property type="match status" value="1"/>
</dbReference>
<evidence type="ECO:0000256" key="5">
    <source>
        <dbReference type="ARBA" id="ARBA00022502"/>
    </source>
</evidence>
<keyword evidence="7 13" id="KW-0812">Transmembrane</keyword>
<feature type="transmembrane region" description="Helical" evidence="13">
    <location>
        <begin position="825"/>
        <end position="844"/>
    </location>
</feature>
<reference evidence="15" key="1">
    <citation type="submission" date="2021-06" db="EMBL/GenBank/DDBJ databases">
        <authorList>
            <person name="Kallberg Y."/>
            <person name="Tangrot J."/>
            <person name="Rosling A."/>
        </authorList>
    </citation>
    <scope>NUCLEOTIDE SEQUENCE</scope>
    <source>
        <strain evidence="15">BR232B</strain>
    </source>
</reference>
<protein>
    <recommendedName>
        <fullName evidence="4 13">GPI ethanolamine phosphate transferase 1</fullName>
        <ecNumber evidence="13">2.-.-.-</ecNumber>
    </recommendedName>
</protein>
<dbReference type="GO" id="GO:0006506">
    <property type="term" value="P:GPI anchor biosynthetic process"/>
    <property type="evidence" value="ECO:0007669"/>
    <property type="project" value="UniProtKB-KW"/>
</dbReference>
<dbReference type="InterPro" id="IPR017850">
    <property type="entry name" value="Alkaline_phosphatase_core_sf"/>
</dbReference>
<sequence length="899" mass="102544">MAPHRVEEPPPPAKRLVLVVADGLRADKLFQLYPQRDATMKSNAPYLRDLVLNHGTWGISHTRVPTESRPGHVALIAGFYEDVSAVTKGWKMNPVEFDSVFNQSEHTWSFGSPDILPMFAEGASDPNRVDTFMYASESEDFAEDAVELDLWVLEKFTKLFDRAKYDDILFSQLHKDRIVFFLHLLGLDTNGHAHLPSSQEYLDNIKVVDDIVSKVVNLMDEFYEHDEKTAYVFTADHGMSNRGNHGDGHPDNTRTPLISWGAGVNKPNYSHPTGHDDYSAPWGLNSVQRNDVLQAGIAPLMASLIGINYPVNSVGELPLAYLNNTPYFKAKSIYVNALEILEQYNVKNARKKQTELMFKPYAPLNNATHKPEILISRIEELIDIGEYGEAEALCLDLIELSLQGLRYLQTYDWLFLRSIVNAGYIGWIMYSLSFVFREYVLCISHAKKDQYENLINIVSSVAFFLLFSIIYIQEMPATYYAYVVFPIFFWNKVLKDRRTFFDVWKLAIEKRSPVIIVGCIIGYLAILQMLVLAYFYRSVLNICFLLAAIWPLAMPKSLWTEVPERIFQWVLCCLCCSVFTLLPVEKGEDITLVLIGGLFIMITGLYAYYQKHSLATQGDANVIGMTFLFQLILVILSMITVYGTASSLRAKTGLPTLNKYLGWAILVISILTPFVHERTNPKHYAYRLISIYLSFAPLFVILSISYEVLFYCIFSITLWIWLALERHLHLERQPTWELRKERTLTLEDLRISLMFLFFMLVAFFGTGNVASLSSFSLQSVYRLTTVFDPFLMGALLLLKLLIPFFIVTSAVYIINKALGLPSFSLCLLVISTSDVMTLNFFYLVRDDGSWLEIGTSISHFCISSLFVLFIILLYSMTRLLVGKEIIPTYLTLAGKYKII</sequence>
<evidence type="ECO:0000256" key="13">
    <source>
        <dbReference type="RuleBase" id="RU367138"/>
    </source>
</evidence>
<evidence type="ECO:0000259" key="14">
    <source>
        <dbReference type="Pfam" id="PF04987"/>
    </source>
</evidence>
<keyword evidence="8 13" id="KW-0256">Endoplasmic reticulum</keyword>
<feature type="transmembrane region" description="Helical" evidence="13">
    <location>
        <begin position="856"/>
        <end position="874"/>
    </location>
</feature>
<keyword evidence="10 13" id="KW-0472">Membrane</keyword>
<comment type="similarity">
    <text evidence="3 13">Belongs to the PIGG/PIGN/PIGO family. PIGN subfamily.</text>
</comment>
<feature type="transmembrane region" description="Helical" evidence="13">
    <location>
        <begin position="424"/>
        <end position="442"/>
    </location>
</feature>
<comment type="pathway">
    <text evidence="2 13">Glycolipid biosynthesis; glycosylphosphatidylinositol-anchor biosynthesis.</text>
</comment>
<evidence type="ECO:0000256" key="6">
    <source>
        <dbReference type="ARBA" id="ARBA00022679"/>
    </source>
</evidence>
<keyword evidence="6 13" id="KW-0808">Transferase</keyword>
<evidence type="ECO:0000256" key="11">
    <source>
        <dbReference type="ARBA" id="ARBA00023180"/>
    </source>
</evidence>
<accession>A0A9N9F2D5</accession>
<feature type="transmembrane region" description="Helical" evidence="13">
    <location>
        <begin position="790"/>
        <end position="813"/>
    </location>
</feature>
<keyword evidence="16" id="KW-1185">Reference proteome</keyword>
<dbReference type="PANTHER" id="PTHR12250:SF0">
    <property type="entry name" value="GPI ETHANOLAMINE PHOSPHATE TRANSFERASE 1"/>
    <property type="match status" value="1"/>
</dbReference>
<gene>
    <name evidence="15" type="ORF">PBRASI_LOCUS2849</name>
</gene>
<organism evidence="15 16">
    <name type="scientific">Paraglomus brasilianum</name>
    <dbReference type="NCBI Taxonomy" id="144538"/>
    <lineage>
        <taxon>Eukaryota</taxon>
        <taxon>Fungi</taxon>
        <taxon>Fungi incertae sedis</taxon>
        <taxon>Mucoromycota</taxon>
        <taxon>Glomeromycotina</taxon>
        <taxon>Glomeromycetes</taxon>
        <taxon>Paraglomerales</taxon>
        <taxon>Paraglomeraceae</taxon>
        <taxon>Paraglomus</taxon>
    </lineage>
</organism>
<evidence type="ECO:0000256" key="10">
    <source>
        <dbReference type="ARBA" id="ARBA00023136"/>
    </source>
</evidence>
<evidence type="ECO:0000313" key="15">
    <source>
        <dbReference type="EMBL" id="CAG8505782.1"/>
    </source>
</evidence>
<feature type="transmembrane region" description="Helical" evidence="13">
    <location>
        <begin position="566"/>
        <end position="584"/>
    </location>
</feature>
<dbReference type="Pfam" id="PF04987">
    <property type="entry name" value="PigN"/>
    <property type="match status" value="1"/>
</dbReference>
<dbReference type="EMBL" id="CAJVPI010000235">
    <property type="protein sequence ID" value="CAG8505782.1"/>
    <property type="molecule type" value="Genomic_DNA"/>
</dbReference>
<feature type="transmembrane region" description="Helical" evidence="13">
    <location>
        <begin position="454"/>
        <end position="472"/>
    </location>
</feature>
<evidence type="ECO:0000256" key="4">
    <source>
        <dbReference type="ARBA" id="ARBA00020831"/>
    </source>
</evidence>
<dbReference type="CDD" id="cd16020">
    <property type="entry name" value="GPI_EPT_1"/>
    <property type="match status" value="1"/>
</dbReference>
<dbReference type="SUPFAM" id="SSF53649">
    <property type="entry name" value="Alkaline phosphatase-like"/>
    <property type="match status" value="1"/>
</dbReference>
<feature type="transmembrane region" description="Helical" evidence="13">
    <location>
        <begin position="590"/>
        <end position="609"/>
    </location>
</feature>
<dbReference type="GO" id="GO:0051377">
    <property type="term" value="F:mannose-ethanolamine phosphotransferase activity"/>
    <property type="evidence" value="ECO:0007669"/>
    <property type="project" value="UniProtKB-UniRule"/>
</dbReference>
<dbReference type="InterPro" id="IPR007070">
    <property type="entry name" value="GPI_EtnP_transferase_1"/>
</dbReference>
<comment type="function">
    <text evidence="12 13">Ethanolamine phosphate transferase involved in glycosylphosphatidylinositol-anchor biosynthesis. Transfers ethanolamine phosphate to the first alpha-1,4-linked mannose of the glycosylphosphatidylinositol precursor of GPI-anchor.</text>
</comment>
<dbReference type="Proteomes" id="UP000789739">
    <property type="component" value="Unassembled WGS sequence"/>
</dbReference>